<feature type="domain" description="GHMP kinase C-terminal" evidence="11">
    <location>
        <begin position="229"/>
        <end position="292"/>
    </location>
</feature>
<dbReference type="InterPro" id="IPR006205">
    <property type="entry name" value="Mev_gal_kin"/>
</dbReference>
<evidence type="ECO:0000256" key="3">
    <source>
        <dbReference type="ARBA" id="ARBA00022679"/>
    </source>
</evidence>
<evidence type="ECO:0000256" key="5">
    <source>
        <dbReference type="ARBA" id="ARBA00022777"/>
    </source>
</evidence>
<dbReference type="UniPathway" id="UPA00057">
    <property type="reaction ID" value="UER00098"/>
</dbReference>
<evidence type="ECO:0000259" key="10">
    <source>
        <dbReference type="Pfam" id="PF00288"/>
    </source>
</evidence>
<dbReference type="GO" id="GO:0005829">
    <property type="term" value="C:cytosol"/>
    <property type="evidence" value="ECO:0007669"/>
    <property type="project" value="TreeGrafter"/>
</dbReference>
<keyword evidence="8" id="KW-0443">Lipid metabolism</keyword>
<evidence type="ECO:0000256" key="8">
    <source>
        <dbReference type="ARBA" id="ARBA00023098"/>
    </source>
</evidence>
<evidence type="ECO:0000259" key="12">
    <source>
        <dbReference type="Pfam" id="PF10509"/>
    </source>
</evidence>
<dbReference type="Gene3D" id="3.30.230.10">
    <property type="match status" value="1"/>
</dbReference>
<dbReference type="PRINTS" id="PR00959">
    <property type="entry name" value="MEVGALKINASE"/>
</dbReference>
<dbReference type="InterPro" id="IPR020568">
    <property type="entry name" value="Ribosomal_Su5_D2-typ_SF"/>
</dbReference>
<gene>
    <name evidence="13" type="ORF">A2983_01350</name>
</gene>
<protein>
    <submittedName>
        <fullName evidence="13">Mevalonate kinase</fullName>
    </submittedName>
</protein>
<dbReference type="GO" id="GO:0004496">
    <property type="term" value="F:mevalonate kinase activity"/>
    <property type="evidence" value="ECO:0007669"/>
    <property type="project" value="InterPro"/>
</dbReference>
<dbReference type="Proteomes" id="UP000177040">
    <property type="component" value="Unassembled WGS sequence"/>
</dbReference>
<dbReference type="EMBL" id="MFQH01000020">
    <property type="protein sequence ID" value="OGH77969.1"/>
    <property type="molecule type" value="Genomic_DNA"/>
</dbReference>
<dbReference type="SUPFAM" id="SSF55060">
    <property type="entry name" value="GHMP Kinase, C-terminal domain"/>
    <property type="match status" value="1"/>
</dbReference>
<evidence type="ECO:0000313" key="13">
    <source>
        <dbReference type="EMBL" id="OGH77969.1"/>
    </source>
</evidence>
<keyword evidence="7" id="KW-0460">Magnesium</keyword>
<keyword evidence="5 13" id="KW-0418">Kinase</keyword>
<dbReference type="InterPro" id="IPR013750">
    <property type="entry name" value="GHMP_kinase_C_dom"/>
</dbReference>
<dbReference type="InterPro" id="IPR036554">
    <property type="entry name" value="GHMP_kinase_C_sf"/>
</dbReference>
<dbReference type="InterPro" id="IPR006204">
    <property type="entry name" value="GHMP_kinase_N_dom"/>
</dbReference>
<evidence type="ECO:0000256" key="4">
    <source>
        <dbReference type="ARBA" id="ARBA00022741"/>
    </source>
</evidence>
<reference evidence="13 14" key="1">
    <citation type="journal article" date="2016" name="Nat. Commun.">
        <title>Thousands of microbial genomes shed light on interconnected biogeochemical processes in an aquifer system.</title>
        <authorList>
            <person name="Anantharaman K."/>
            <person name="Brown C.T."/>
            <person name="Hug L.A."/>
            <person name="Sharon I."/>
            <person name="Castelle C.J."/>
            <person name="Probst A.J."/>
            <person name="Thomas B.C."/>
            <person name="Singh A."/>
            <person name="Wilkins M.J."/>
            <person name="Karaoz U."/>
            <person name="Brodie E.L."/>
            <person name="Williams K.H."/>
            <person name="Hubbard S.S."/>
            <person name="Banfield J.F."/>
        </authorList>
    </citation>
    <scope>NUCLEOTIDE SEQUENCE [LARGE SCALE GENOMIC DNA]</scope>
</reference>
<accession>A0A1F6N209</accession>
<dbReference type="PANTHER" id="PTHR43290:SF2">
    <property type="entry name" value="MEVALONATE KINASE"/>
    <property type="match status" value="1"/>
</dbReference>
<dbReference type="Pfam" id="PF08544">
    <property type="entry name" value="GHMP_kinases_C"/>
    <property type="match status" value="1"/>
</dbReference>
<proteinExistence type="predicted"/>
<keyword evidence="3" id="KW-0808">Transferase</keyword>
<evidence type="ECO:0000313" key="14">
    <source>
        <dbReference type="Proteomes" id="UP000177040"/>
    </source>
</evidence>
<keyword evidence="2" id="KW-0444">Lipid biosynthesis</keyword>
<comment type="caution">
    <text evidence="13">The sequence shown here is derived from an EMBL/GenBank/DDBJ whole genome shotgun (WGS) entry which is preliminary data.</text>
</comment>
<evidence type="ECO:0000256" key="2">
    <source>
        <dbReference type="ARBA" id="ARBA00022516"/>
    </source>
</evidence>
<dbReference type="Gene3D" id="3.30.70.890">
    <property type="entry name" value="GHMP kinase, C-terminal domain"/>
    <property type="match status" value="1"/>
</dbReference>
<sequence>MKKIIASAPGKLMLFGEHSVVYGYPCIVTAIDKRVMVTVELNTDENFWVNADDVGVINYSKKKSELCQNMPNGVRFIETLYKIFLVEYPQTDSIKVTVKSDFSNRYGFGSSSAVTVAFAKALISLYELKLTKEKLFDLCYRTILAVQGRASGFDVASAIWGGTIYYVPQSCVVKKLDIKKLPLTVIYTGVKANTVELIQSVKKIKEIKPDYIEDVFYAITMLVERAPIALLNENWNEVSVLMKENQNLLRKLNISTEKIEQLISILDKNGFGGVKISGAGGGDCLIAISNNLKQNNFRYDIEMNGGEIVPVNFNSEGVRIEYAE</sequence>
<name>A0A1F6N209_9BACT</name>
<dbReference type="GO" id="GO:0019287">
    <property type="term" value="P:isopentenyl diphosphate biosynthetic process, mevalonate pathway"/>
    <property type="evidence" value="ECO:0007669"/>
    <property type="project" value="UniProtKB-UniPathway"/>
</dbReference>
<dbReference type="GO" id="GO:0005524">
    <property type="term" value="F:ATP binding"/>
    <property type="evidence" value="ECO:0007669"/>
    <property type="project" value="UniProtKB-KW"/>
</dbReference>
<evidence type="ECO:0000259" key="11">
    <source>
        <dbReference type="Pfam" id="PF08544"/>
    </source>
</evidence>
<organism evidence="13 14">
    <name type="scientific">Candidatus Magasanikbacteria bacterium RIFCSPLOWO2_01_FULL_40_15</name>
    <dbReference type="NCBI Taxonomy" id="1798686"/>
    <lineage>
        <taxon>Bacteria</taxon>
        <taxon>Candidatus Magasanikiibacteriota</taxon>
    </lineage>
</organism>
<keyword evidence="4" id="KW-0547">Nucleotide-binding</keyword>
<evidence type="ECO:0000256" key="7">
    <source>
        <dbReference type="ARBA" id="ARBA00022842"/>
    </source>
</evidence>
<feature type="domain" description="GHMP kinase N-terminal" evidence="10">
    <location>
        <begin position="81"/>
        <end position="162"/>
    </location>
</feature>
<dbReference type="PANTHER" id="PTHR43290">
    <property type="entry name" value="MEVALONATE KINASE"/>
    <property type="match status" value="1"/>
</dbReference>
<dbReference type="InterPro" id="IPR019539">
    <property type="entry name" value="GalKase_N"/>
</dbReference>
<dbReference type="InterPro" id="IPR014721">
    <property type="entry name" value="Ribsml_uS5_D2-typ_fold_subgr"/>
</dbReference>
<keyword evidence="6" id="KW-0067">ATP-binding</keyword>
<evidence type="ECO:0000256" key="9">
    <source>
        <dbReference type="ARBA" id="ARBA00029438"/>
    </source>
</evidence>
<dbReference type="NCBIfam" id="TIGR00549">
    <property type="entry name" value="mevalon_kin"/>
    <property type="match status" value="1"/>
</dbReference>
<comment type="pathway">
    <text evidence="9">Isoprenoid biosynthesis; isopentenyl diphosphate biosynthesis via mevalonate pathway; isopentenyl diphosphate from (R)-mevalonate: step 1/3.</text>
</comment>
<evidence type="ECO:0000256" key="1">
    <source>
        <dbReference type="ARBA" id="ARBA00022490"/>
    </source>
</evidence>
<dbReference type="AlphaFoldDB" id="A0A1F6N209"/>
<dbReference type="Pfam" id="PF00288">
    <property type="entry name" value="GHMP_kinases_N"/>
    <property type="match status" value="1"/>
</dbReference>
<dbReference type="Pfam" id="PF10509">
    <property type="entry name" value="GalKase_gal_bdg"/>
    <property type="match status" value="1"/>
</dbReference>
<evidence type="ECO:0000256" key="6">
    <source>
        <dbReference type="ARBA" id="ARBA00022840"/>
    </source>
</evidence>
<dbReference type="GO" id="GO:0005975">
    <property type="term" value="P:carbohydrate metabolic process"/>
    <property type="evidence" value="ECO:0007669"/>
    <property type="project" value="UniProtKB-ARBA"/>
</dbReference>
<keyword evidence="1" id="KW-0963">Cytoplasm</keyword>
<feature type="domain" description="Galactokinase N-terminal" evidence="12">
    <location>
        <begin position="4"/>
        <end position="39"/>
    </location>
</feature>
<dbReference type="SUPFAM" id="SSF54211">
    <property type="entry name" value="Ribosomal protein S5 domain 2-like"/>
    <property type="match status" value="1"/>
</dbReference>